<keyword evidence="3 5" id="KW-1133">Transmembrane helix</keyword>
<feature type="transmembrane region" description="Helical" evidence="5">
    <location>
        <begin position="170"/>
        <end position="189"/>
    </location>
</feature>
<evidence type="ECO:0008006" key="8">
    <source>
        <dbReference type="Google" id="ProtNLM"/>
    </source>
</evidence>
<evidence type="ECO:0000256" key="3">
    <source>
        <dbReference type="ARBA" id="ARBA00022989"/>
    </source>
</evidence>
<feature type="transmembrane region" description="Helical" evidence="5">
    <location>
        <begin position="209"/>
        <end position="237"/>
    </location>
</feature>
<dbReference type="EMBL" id="CAXAMM010000936">
    <property type="protein sequence ID" value="CAK8989662.1"/>
    <property type="molecule type" value="Genomic_DNA"/>
</dbReference>
<dbReference type="PANTHER" id="PTHR43701">
    <property type="entry name" value="MEMBRANE TRANSPORTER PROTEIN MJ0441-RELATED"/>
    <property type="match status" value="1"/>
</dbReference>
<feature type="transmembrane region" description="Helical" evidence="5">
    <location>
        <begin position="272"/>
        <end position="293"/>
    </location>
</feature>
<dbReference type="Pfam" id="PF01925">
    <property type="entry name" value="TauE"/>
    <property type="match status" value="2"/>
</dbReference>
<feature type="transmembrane region" description="Helical" evidence="5">
    <location>
        <begin position="137"/>
        <end position="158"/>
    </location>
</feature>
<dbReference type="InterPro" id="IPR002781">
    <property type="entry name" value="TM_pro_TauE-like"/>
</dbReference>
<dbReference type="InterPro" id="IPR051598">
    <property type="entry name" value="TSUP/Inactive_protease-like"/>
</dbReference>
<evidence type="ECO:0000256" key="5">
    <source>
        <dbReference type="SAM" id="Phobius"/>
    </source>
</evidence>
<keyword evidence="2 5" id="KW-0812">Transmembrane</keyword>
<evidence type="ECO:0000313" key="6">
    <source>
        <dbReference type="EMBL" id="CAK8989662.1"/>
    </source>
</evidence>
<reference evidence="6 7" key="1">
    <citation type="submission" date="2024-02" db="EMBL/GenBank/DDBJ databases">
        <authorList>
            <person name="Chen Y."/>
            <person name="Shah S."/>
            <person name="Dougan E. K."/>
            <person name="Thang M."/>
            <person name="Chan C."/>
        </authorList>
    </citation>
    <scope>NUCLEOTIDE SEQUENCE [LARGE SCALE GENOMIC DNA]</scope>
</reference>
<name>A0ABP0HI72_9DINO</name>
<gene>
    <name evidence="6" type="ORF">SCF082_LOCUS1908</name>
</gene>
<accession>A0ABP0HI72</accession>
<feature type="transmembrane region" description="Helical" evidence="5">
    <location>
        <begin position="73"/>
        <end position="99"/>
    </location>
</feature>
<evidence type="ECO:0000256" key="2">
    <source>
        <dbReference type="ARBA" id="ARBA00022692"/>
    </source>
</evidence>
<comment type="subcellular location">
    <subcellularLocation>
        <location evidence="1">Membrane</location>
        <topology evidence="1">Multi-pass membrane protein</topology>
    </subcellularLocation>
</comment>
<evidence type="ECO:0000256" key="4">
    <source>
        <dbReference type="ARBA" id="ARBA00023136"/>
    </source>
</evidence>
<keyword evidence="4 5" id="KW-0472">Membrane</keyword>
<evidence type="ECO:0000313" key="7">
    <source>
        <dbReference type="Proteomes" id="UP001642464"/>
    </source>
</evidence>
<sequence length="318" mass="32596">MLPWQRAGRGECLRRSEGFPNRFAYVLLALAVLTKCSYAWQSPPVLVRRNPKCLVQAAAEAVEVPKSKSKAGAFGIGALAGGLGGALGLGGGFLVVPALNSLMNMEPRKSIGTSSFVVLATSCSAVCSYLHEGLASLRAAGAIAATAIFSARLGASLTSKVKPKTLKKGFGAWLLLVSAIILAKAFRLMPVTTSLPHAGSSTALLPLMLLGVFSGLISGLLGVGGGTVLVPVLALLFSFPQSEAQGSALLAMLLPSVVSTTTHWSKGNVDRAVVGFAVLGAVLGGFSGGSVAAVLPERALRMVFGCVLSLVAVKYMRS</sequence>
<dbReference type="Proteomes" id="UP001642464">
    <property type="component" value="Unassembled WGS sequence"/>
</dbReference>
<evidence type="ECO:0000256" key="1">
    <source>
        <dbReference type="ARBA" id="ARBA00004141"/>
    </source>
</evidence>
<comment type="caution">
    <text evidence="6">The sequence shown here is derived from an EMBL/GenBank/DDBJ whole genome shotgun (WGS) entry which is preliminary data.</text>
</comment>
<protein>
    <recommendedName>
        <fullName evidence="8">Membrane transporter protein</fullName>
    </recommendedName>
</protein>
<dbReference type="PANTHER" id="PTHR43701:SF2">
    <property type="entry name" value="MEMBRANE TRANSPORTER PROTEIN YJNA-RELATED"/>
    <property type="match status" value="1"/>
</dbReference>
<proteinExistence type="predicted"/>
<keyword evidence="7" id="KW-1185">Reference proteome</keyword>
<organism evidence="6 7">
    <name type="scientific">Durusdinium trenchii</name>
    <dbReference type="NCBI Taxonomy" id="1381693"/>
    <lineage>
        <taxon>Eukaryota</taxon>
        <taxon>Sar</taxon>
        <taxon>Alveolata</taxon>
        <taxon>Dinophyceae</taxon>
        <taxon>Suessiales</taxon>
        <taxon>Symbiodiniaceae</taxon>
        <taxon>Durusdinium</taxon>
    </lineage>
</organism>